<protein>
    <recommendedName>
        <fullName evidence="4">Lipoprotein</fullName>
    </recommendedName>
</protein>
<keyword evidence="3" id="KW-1185">Reference proteome</keyword>
<feature type="chain" id="PRO_5045085433" description="Lipoprotein" evidence="1">
    <location>
        <begin position="32"/>
        <end position="202"/>
    </location>
</feature>
<keyword evidence="1" id="KW-0732">Signal</keyword>
<sequence length="202" mass="21835">MCKHISNQGWFQMFRLFFCSLILILTGCASTSSSIRDTDTKIALNFEKGPGPHNFECDASAGKYLQTNIATSKGSFHATGMLRFFVTRVHPSWSASASVTFVGTNEKFVGLQAIVMPDVPANLQFAITGQGGPQDRTTFGVTPLTDGLIPFDITIMADGELNVSIAGKSTNFNVGKFEPARLSLFCSTAFVQFSKVAVTQIN</sequence>
<accession>A0ABR6XN83</accession>
<evidence type="ECO:0008006" key="4">
    <source>
        <dbReference type="Google" id="ProtNLM"/>
    </source>
</evidence>
<organism evidence="2 3">
    <name type="scientific">Undibacterium amnicola</name>
    <dbReference type="NCBI Taxonomy" id="1834038"/>
    <lineage>
        <taxon>Bacteria</taxon>
        <taxon>Pseudomonadati</taxon>
        <taxon>Pseudomonadota</taxon>
        <taxon>Betaproteobacteria</taxon>
        <taxon>Burkholderiales</taxon>
        <taxon>Oxalobacteraceae</taxon>
        <taxon>Undibacterium</taxon>
    </lineage>
</organism>
<gene>
    <name evidence="2" type="ORF">H8K33_05575</name>
</gene>
<reference evidence="2 3" key="1">
    <citation type="submission" date="2020-08" db="EMBL/GenBank/DDBJ databases">
        <title>Novel species isolated from subtropical streams in China.</title>
        <authorList>
            <person name="Lu H."/>
        </authorList>
    </citation>
    <scope>NUCLEOTIDE SEQUENCE [LARGE SCALE GENOMIC DNA]</scope>
    <source>
        <strain evidence="2 3">KCTC 52442</strain>
    </source>
</reference>
<evidence type="ECO:0000256" key="1">
    <source>
        <dbReference type="SAM" id="SignalP"/>
    </source>
</evidence>
<dbReference type="EMBL" id="JACOFU010000002">
    <property type="protein sequence ID" value="MBC3830968.1"/>
    <property type="molecule type" value="Genomic_DNA"/>
</dbReference>
<comment type="caution">
    <text evidence="2">The sequence shown here is derived from an EMBL/GenBank/DDBJ whole genome shotgun (WGS) entry which is preliminary data.</text>
</comment>
<proteinExistence type="predicted"/>
<evidence type="ECO:0000313" key="2">
    <source>
        <dbReference type="EMBL" id="MBC3830968.1"/>
    </source>
</evidence>
<dbReference type="PROSITE" id="PS51257">
    <property type="entry name" value="PROKAR_LIPOPROTEIN"/>
    <property type="match status" value="1"/>
</dbReference>
<feature type="signal peptide" evidence="1">
    <location>
        <begin position="1"/>
        <end position="31"/>
    </location>
</feature>
<dbReference type="Proteomes" id="UP000643610">
    <property type="component" value="Unassembled WGS sequence"/>
</dbReference>
<evidence type="ECO:0000313" key="3">
    <source>
        <dbReference type="Proteomes" id="UP000643610"/>
    </source>
</evidence>
<name>A0ABR6XN83_9BURK</name>